<feature type="chain" id="PRO_5042170178" description="CFEM domain-containing protein" evidence="11">
    <location>
        <begin position="20"/>
        <end position="183"/>
    </location>
</feature>
<gene>
    <name evidence="13" type="ORF">MKZ38_000016</name>
</gene>
<dbReference type="GO" id="GO:0005576">
    <property type="term" value="C:extracellular region"/>
    <property type="evidence" value="ECO:0007669"/>
    <property type="project" value="UniProtKB-SubCell"/>
</dbReference>
<keyword evidence="9" id="KW-0479">Metal-binding</keyword>
<feature type="disulfide bond" evidence="9">
    <location>
        <begin position="44"/>
        <end position="51"/>
    </location>
</feature>
<proteinExistence type="inferred from homology"/>
<comment type="caution">
    <text evidence="9">Lacks conserved residue(s) required for the propagation of feature annotation.</text>
</comment>
<evidence type="ECO:0000256" key="7">
    <source>
        <dbReference type="ARBA" id="ARBA00023157"/>
    </source>
</evidence>
<feature type="region of interest" description="Disordered" evidence="10">
    <location>
        <begin position="99"/>
        <end position="144"/>
    </location>
</feature>
<keyword evidence="5" id="KW-0472">Membrane</keyword>
<evidence type="ECO:0000259" key="12">
    <source>
        <dbReference type="PROSITE" id="PS52012"/>
    </source>
</evidence>
<dbReference type="AlphaFoldDB" id="A0AAD5RFA5"/>
<dbReference type="PROSITE" id="PS52012">
    <property type="entry name" value="CFEM"/>
    <property type="match status" value="1"/>
</dbReference>
<evidence type="ECO:0000256" key="8">
    <source>
        <dbReference type="ARBA" id="ARBA00023288"/>
    </source>
</evidence>
<feature type="compositionally biased region" description="Acidic residues" evidence="10">
    <location>
        <begin position="135"/>
        <end position="144"/>
    </location>
</feature>
<keyword evidence="14" id="KW-1185">Reference proteome</keyword>
<feature type="signal peptide" evidence="11">
    <location>
        <begin position="1"/>
        <end position="19"/>
    </location>
</feature>
<evidence type="ECO:0000313" key="13">
    <source>
        <dbReference type="EMBL" id="KAJ2891724.1"/>
    </source>
</evidence>
<evidence type="ECO:0000256" key="1">
    <source>
        <dbReference type="ARBA" id="ARBA00004589"/>
    </source>
</evidence>
<accession>A0AAD5RFA5</accession>
<feature type="binding site" description="axial binding residue" evidence="9">
    <location>
        <position position="48"/>
    </location>
    <ligand>
        <name>heme</name>
        <dbReference type="ChEBI" id="CHEBI:30413"/>
    </ligand>
    <ligandPart>
        <name>Fe</name>
        <dbReference type="ChEBI" id="CHEBI:18248"/>
    </ligandPart>
</feature>
<dbReference type="InterPro" id="IPR008427">
    <property type="entry name" value="Extracellular_membr_CFEM_dom"/>
</dbReference>
<keyword evidence="6 11" id="KW-0732">Signal</keyword>
<evidence type="ECO:0000256" key="9">
    <source>
        <dbReference type="PROSITE-ProRule" id="PRU01356"/>
    </source>
</evidence>
<keyword evidence="5" id="KW-0336">GPI-anchor</keyword>
<evidence type="ECO:0000256" key="2">
    <source>
        <dbReference type="ARBA" id="ARBA00004613"/>
    </source>
</evidence>
<dbReference type="GO" id="GO:0098552">
    <property type="term" value="C:side of membrane"/>
    <property type="evidence" value="ECO:0007669"/>
    <property type="project" value="UniProtKB-KW"/>
</dbReference>
<keyword evidence="4" id="KW-0964">Secreted</keyword>
<evidence type="ECO:0000256" key="10">
    <source>
        <dbReference type="SAM" id="MobiDB-lite"/>
    </source>
</evidence>
<evidence type="ECO:0000256" key="4">
    <source>
        <dbReference type="ARBA" id="ARBA00022525"/>
    </source>
</evidence>
<name>A0AAD5RFA5_9PEZI</name>
<reference evidence="13" key="1">
    <citation type="submission" date="2022-07" db="EMBL/GenBank/DDBJ databases">
        <title>Draft genome sequence of Zalerion maritima ATCC 34329, a (micro)plastics degrading marine fungus.</title>
        <authorList>
            <person name="Paco A."/>
            <person name="Goncalves M.F.M."/>
            <person name="Rocha-Santos T.A.P."/>
            <person name="Alves A."/>
        </authorList>
    </citation>
    <scope>NUCLEOTIDE SEQUENCE</scope>
    <source>
        <strain evidence="13">ATCC 34329</strain>
    </source>
</reference>
<comment type="caution">
    <text evidence="13">The sequence shown here is derived from an EMBL/GenBank/DDBJ whole genome shotgun (WGS) entry which is preliminary data.</text>
</comment>
<dbReference type="Pfam" id="PF05730">
    <property type="entry name" value="CFEM"/>
    <property type="match status" value="1"/>
</dbReference>
<comment type="similarity">
    <text evidence="3">Belongs to the RBT5 family.</text>
</comment>
<protein>
    <recommendedName>
        <fullName evidence="12">CFEM domain-containing protein</fullName>
    </recommendedName>
</protein>
<dbReference type="Proteomes" id="UP001201980">
    <property type="component" value="Unassembled WGS sequence"/>
</dbReference>
<keyword evidence="7 9" id="KW-1015">Disulfide bond</keyword>
<keyword evidence="9" id="KW-0408">Iron</keyword>
<keyword evidence="9" id="KW-0349">Heme</keyword>
<keyword evidence="5" id="KW-0325">Glycoprotein</keyword>
<feature type="compositionally biased region" description="Low complexity" evidence="10">
    <location>
        <begin position="118"/>
        <end position="134"/>
    </location>
</feature>
<evidence type="ECO:0000256" key="6">
    <source>
        <dbReference type="ARBA" id="ARBA00022729"/>
    </source>
</evidence>
<evidence type="ECO:0000256" key="3">
    <source>
        <dbReference type="ARBA" id="ARBA00010031"/>
    </source>
</evidence>
<evidence type="ECO:0000256" key="11">
    <source>
        <dbReference type="SAM" id="SignalP"/>
    </source>
</evidence>
<keyword evidence="8" id="KW-0449">Lipoprotein</keyword>
<dbReference type="EMBL" id="JAKWBI020001008">
    <property type="protein sequence ID" value="KAJ2891724.1"/>
    <property type="molecule type" value="Genomic_DNA"/>
</dbReference>
<feature type="domain" description="CFEM" evidence="12">
    <location>
        <begin position="1"/>
        <end position="117"/>
    </location>
</feature>
<dbReference type="SMART" id="SM00747">
    <property type="entry name" value="CFEM"/>
    <property type="match status" value="1"/>
</dbReference>
<evidence type="ECO:0000313" key="14">
    <source>
        <dbReference type="Proteomes" id="UP001201980"/>
    </source>
</evidence>
<evidence type="ECO:0000256" key="5">
    <source>
        <dbReference type="ARBA" id="ARBA00022622"/>
    </source>
</evidence>
<sequence length="183" mass="18149">MKTTITIGAASAFIGLANAIVISDYAPECALDCLTDAISSGTECSIDDGECQCIQENYEAIYIVGADCVIDACGSEAAVQEVLPAVGQFCTDVLAGEGDDTAETTTTTEEAAAEETTSEAVADETTGATPAETTTEADDTEADATETGVEATSTFETVSGAAGAAPRAVGGVAAVIIAGLAAL</sequence>
<dbReference type="GO" id="GO:0046872">
    <property type="term" value="F:metal ion binding"/>
    <property type="evidence" value="ECO:0007669"/>
    <property type="project" value="UniProtKB-UniRule"/>
</dbReference>
<organism evidence="13 14">
    <name type="scientific">Zalerion maritima</name>
    <dbReference type="NCBI Taxonomy" id="339359"/>
    <lineage>
        <taxon>Eukaryota</taxon>
        <taxon>Fungi</taxon>
        <taxon>Dikarya</taxon>
        <taxon>Ascomycota</taxon>
        <taxon>Pezizomycotina</taxon>
        <taxon>Sordariomycetes</taxon>
        <taxon>Lulworthiomycetidae</taxon>
        <taxon>Lulworthiales</taxon>
        <taxon>Lulworthiaceae</taxon>
        <taxon>Zalerion</taxon>
    </lineage>
</organism>
<comment type="subcellular location">
    <subcellularLocation>
        <location evidence="1">Membrane</location>
        <topology evidence="1">Lipid-anchor</topology>
        <topology evidence="1">GPI-anchor</topology>
    </subcellularLocation>
    <subcellularLocation>
        <location evidence="2">Secreted</location>
    </subcellularLocation>
</comment>